<name>A0A919Y2U7_9BACL</name>
<evidence type="ECO:0000313" key="2">
    <source>
        <dbReference type="Proteomes" id="UP000678895"/>
    </source>
</evidence>
<proteinExistence type="predicted"/>
<dbReference type="InterPro" id="IPR003615">
    <property type="entry name" value="HNH_nuc"/>
</dbReference>
<sequence>MEALTKVEQIRSRENIQTIREESGHSCEYIDFVTGERCSHPAEGEPHHIRTRGAGGDDRRENLIHLCGWHHRLFHDGNLDRNELIAIVAKREGVTPEEVADMLKLSYQPPPAQPAPQPNIEELLQAYIQIDEQEQETRFVKGQLLDAMLTAGAKQKFLSSQIGVSPAQIRELVHVYRTFPTPESRIPSLSWYHHRVASHSNEPAVLLVKASDEALSTRDLRKAILEQEGSGEIVKQEEDREQKKAQRLLVSVKKFLDTGSAAAKWLENELKQLFEEEED</sequence>
<gene>
    <name evidence="1" type="ORF">J41TS4_20660</name>
</gene>
<dbReference type="Proteomes" id="UP000678895">
    <property type="component" value="Unassembled WGS sequence"/>
</dbReference>
<keyword evidence="2" id="KW-1185">Reference proteome</keyword>
<evidence type="ECO:0000313" key="1">
    <source>
        <dbReference type="EMBL" id="GIO42308.1"/>
    </source>
</evidence>
<dbReference type="CDD" id="cd00085">
    <property type="entry name" value="HNHc"/>
    <property type="match status" value="1"/>
</dbReference>
<accession>A0A919Y2U7</accession>
<dbReference type="RefSeq" id="WP_301627069.1">
    <property type="nucleotide sequence ID" value="NZ_BORS01000006.1"/>
</dbReference>
<organism evidence="1 2">
    <name type="scientific">Paenibacillus apis</name>
    <dbReference type="NCBI Taxonomy" id="1792174"/>
    <lineage>
        <taxon>Bacteria</taxon>
        <taxon>Bacillati</taxon>
        <taxon>Bacillota</taxon>
        <taxon>Bacilli</taxon>
        <taxon>Bacillales</taxon>
        <taxon>Paenibacillaceae</taxon>
        <taxon>Paenibacillus</taxon>
    </lineage>
</organism>
<dbReference type="AlphaFoldDB" id="A0A919Y2U7"/>
<dbReference type="EMBL" id="BORS01000006">
    <property type="protein sequence ID" value="GIO42308.1"/>
    <property type="molecule type" value="Genomic_DNA"/>
</dbReference>
<comment type="caution">
    <text evidence="1">The sequence shown here is derived from an EMBL/GenBank/DDBJ whole genome shotgun (WGS) entry which is preliminary data.</text>
</comment>
<evidence type="ECO:0008006" key="3">
    <source>
        <dbReference type="Google" id="ProtNLM"/>
    </source>
</evidence>
<protein>
    <recommendedName>
        <fullName evidence="3">HNH endonuclease</fullName>
    </recommendedName>
</protein>
<reference evidence="1" key="1">
    <citation type="submission" date="2021-03" db="EMBL/GenBank/DDBJ databases">
        <title>Antimicrobial resistance genes in bacteria isolated from Japanese honey, and their potential for conferring macrolide and lincosamide resistance in the American foulbrood pathogen Paenibacillus larvae.</title>
        <authorList>
            <person name="Okamoto M."/>
            <person name="Kumagai M."/>
            <person name="Kanamori H."/>
            <person name="Takamatsu D."/>
        </authorList>
    </citation>
    <scope>NUCLEOTIDE SEQUENCE</scope>
    <source>
        <strain evidence="1">J41TS4</strain>
    </source>
</reference>